<organism evidence="1">
    <name type="scientific">Anguilla anguilla</name>
    <name type="common">European freshwater eel</name>
    <name type="synonym">Muraena anguilla</name>
    <dbReference type="NCBI Taxonomy" id="7936"/>
    <lineage>
        <taxon>Eukaryota</taxon>
        <taxon>Metazoa</taxon>
        <taxon>Chordata</taxon>
        <taxon>Craniata</taxon>
        <taxon>Vertebrata</taxon>
        <taxon>Euteleostomi</taxon>
        <taxon>Actinopterygii</taxon>
        <taxon>Neopterygii</taxon>
        <taxon>Teleostei</taxon>
        <taxon>Anguilliformes</taxon>
        <taxon>Anguillidae</taxon>
        <taxon>Anguilla</taxon>
    </lineage>
</organism>
<reference evidence="1" key="1">
    <citation type="submission" date="2014-11" db="EMBL/GenBank/DDBJ databases">
        <authorList>
            <person name="Amaro Gonzalez C."/>
        </authorList>
    </citation>
    <scope>NUCLEOTIDE SEQUENCE</scope>
</reference>
<accession>A0A0E9XMQ9</accession>
<name>A0A0E9XMQ9_ANGAN</name>
<sequence>MLKACFHCAFFWL</sequence>
<protein>
    <submittedName>
        <fullName evidence="1">Uncharacterized protein</fullName>
    </submittedName>
</protein>
<dbReference type="EMBL" id="GBXM01004570">
    <property type="protein sequence ID" value="JAI04008.1"/>
    <property type="molecule type" value="Transcribed_RNA"/>
</dbReference>
<reference evidence="1" key="2">
    <citation type="journal article" date="2015" name="Fish Shellfish Immunol.">
        <title>Early steps in the European eel (Anguilla anguilla)-Vibrio vulnificus interaction in the gills: Role of the RtxA13 toxin.</title>
        <authorList>
            <person name="Callol A."/>
            <person name="Pajuelo D."/>
            <person name="Ebbesson L."/>
            <person name="Teles M."/>
            <person name="MacKenzie S."/>
            <person name="Amaro C."/>
        </authorList>
    </citation>
    <scope>NUCLEOTIDE SEQUENCE</scope>
</reference>
<evidence type="ECO:0000313" key="1">
    <source>
        <dbReference type="EMBL" id="JAI04008.1"/>
    </source>
</evidence>
<proteinExistence type="predicted"/>